<gene>
    <name evidence="4" type="ORF">DeepPurple_gp008</name>
</gene>
<proteinExistence type="predicted"/>
<keyword evidence="1" id="KW-1188">Viral release from host cell</keyword>
<dbReference type="Pfam" id="PF03592">
    <property type="entry name" value="Terminase_2"/>
    <property type="match status" value="1"/>
</dbReference>
<evidence type="ECO:0000313" key="5">
    <source>
        <dbReference type="Proteomes" id="UP000225583"/>
    </source>
</evidence>
<evidence type="ECO:0000313" key="4">
    <source>
        <dbReference type="EMBL" id="ARW58259.1"/>
    </source>
</evidence>
<dbReference type="PANTHER" id="PTHR41328:SF3">
    <property type="entry name" value="PBSX PHAGE TERMINASE SMALL SUBUNIT"/>
    <property type="match status" value="1"/>
</dbReference>
<keyword evidence="3" id="KW-0175">Coiled coil</keyword>
<sequence>MTKEILVKWGLIRHHWEVNKKSYAELSRMFNVKTATIKSRKSREEWDRENPIEYDEEAEEILLANKQQEKANKQIEARNKAIKIAQENAKTLPAKIVREVDAPATVTYTRNGVDSEESLIDFLYDENDGLTEQQRLFCYHYLICFNATQAYANAYACKYTTAKASGYLLLRNEKVLAKINEMKVRNALALQIDAQEVLDQYVQIALSDMSDYAEWGTQTRTATYKSPDPDIEDRVEEWQENFLFFKDSQAVNGRLVQEVSFGKNGASIKLIDKHKALDFLAKYTDLTNGKAKATLEQRRLELEVKAKEKELNTGRKTTQTIIVSGEDEMRRILAERKAKASAPAGETNERS</sequence>
<dbReference type="PANTHER" id="PTHR41328">
    <property type="entry name" value="TERMINASE SMALL SUBUNIT-RELATED"/>
    <property type="match status" value="1"/>
</dbReference>
<dbReference type="Proteomes" id="UP000225583">
    <property type="component" value="Segment"/>
</dbReference>
<name>A0A1Z1LZK6_9CAUD</name>
<keyword evidence="5" id="KW-1185">Reference proteome</keyword>
<dbReference type="Gene3D" id="1.10.10.1400">
    <property type="entry name" value="Terminase, small subunit, N-terminal DNA-binding domain, HTH motif"/>
    <property type="match status" value="1"/>
</dbReference>
<protein>
    <submittedName>
        <fullName evidence="4">Terminase small subunit</fullName>
    </submittedName>
</protein>
<evidence type="ECO:0000256" key="3">
    <source>
        <dbReference type="SAM" id="Coils"/>
    </source>
</evidence>
<evidence type="ECO:0000256" key="2">
    <source>
        <dbReference type="ARBA" id="ARBA00023219"/>
    </source>
</evidence>
<accession>A0A1Z1LZK6</accession>
<evidence type="ECO:0000256" key="1">
    <source>
        <dbReference type="ARBA" id="ARBA00022612"/>
    </source>
</evidence>
<keyword evidence="2" id="KW-0231">Viral genome packaging</keyword>
<dbReference type="InterPro" id="IPR005335">
    <property type="entry name" value="Terminase_ssu"/>
</dbReference>
<dbReference type="EMBL" id="MF176161">
    <property type="protein sequence ID" value="ARW58259.1"/>
    <property type="molecule type" value="Genomic_DNA"/>
</dbReference>
<dbReference type="InterPro" id="IPR052404">
    <property type="entry name" value="SPP1-like_terminase"/>
</dbReference>
<dbReference type="GO" id="GO:0051276">
    <property type="term" value="P:chromosome organization"/>
    <property type="evidence" value="ECO:0007669"/>
    <property type="project" value="InterPro"/>
</dbReference>
<organism evidence="4 5">
    <name type="scientific">Bacillus phage Deep-Purple</name>
    <dbReference type="NCBI Taxonomy" id="1873341"/>
    <lineage>
        <taxon>Viruses</taxon>
        <taxon>Duplodnaviria</taxon>
        <taxon>Heunggongvirae</taxon>
        <taxon>Uroviricota</taxon>
        <taxon>Caudoviricetes</taxon>
        <taxon>Deurplevirus</taxon>
        <taxon>Deurplevirus deeppurple</taxon>
    </lineage>
</organism>
<reference evidence="4 5" key="1">
    <citation type="submission" date="2017-05" db="EMBL/GenBank/DDBJ databases">
        <title>Complete Genome Sequence of Bacteriophage Deep-Purple infecting emetic Bacillus cereus.</title>
        <authorList>
            <person name="Hock L."/>
            <person name="Gillis A."/>
            <person name="Mahillon J."/>
        </authorList>
    </citation>
    <scope>NUCLEOTIDE SEQUENCE [LARGE SCALE GENOMIC DNA]</scope>
</reference>
<feature type="coiled-coil region" evidence="3">
    <location>
        <begin position="54"/>
        <end position="88"/>
    </location>
</feature>
<dbReference type="InterPro" id="IPR038713">
    <property type="entry name" value="Terminase_Gp1_N_sf"/>
</dbReference>